<dbReference type="AlphaFoldDB" id="A0ABD1UI21"/>
<keyword evidence="1" id="KW-0175">Coiled coil</keyword>
<comment type="caution">
    <text evidence="2">The sequence shown here is derived from an EMBL/GenBank/DDBJ whole genome shotgun (WGS) entry which is preliminary data.</text>
</comment>
<name>A0ABD1UI21_9LAMI</name>
<evidence type="ECO:0000313" key="3">
    <source>
        <dbReference type="Proteomes" id="UP001604336"/>
    </source>
</evidence>
<evidence type="ECO:0000256" key="1">
    <source>
        <dbReference type="SAM" id="Coils"/>
    </source>
</evidence>
<dbReference type="Proteomes" id="UP001604336">
    <property type="component" value="Unassembled WGS sequence"/>
</dbReference>
<accession>A0ABD1UI21</accession>
<evidence type="ECO:0000313" key="2">
    <source>
        <dbReference type="EMBL" id="KAL2524689.1"/>
    </source>
</evidence>
<reference evidence="3" key="1">
    <citation type="submission" date="2024-07" db="EMBL/GenBank/DDBJ databases">
        <title>Two chromosome-level genome assemblies of Korean endemic species Abeliophyllum distichum and Forsythia ovata (Oleaceae).</title>
        <authorList>
            <person name="Jang H."/>
        </authorList>
    </citation>
    <scope>NUCLEOTIDE SEQUENCE [LARGE SCALE GENOMIC DNA]</scope>
</reference>
<dbReference type="PANTHER" id="PTHR37174:SF2">
    <property type="entry name" value="FORKHEAD-ASSOCIATED DOMAIN PROTEIN"/>
    <property type="match status" value="1"/>
</dbReference>
<organism evidence="2 3">
    <name type="scientific">Abeliophyllum distichum</name>
    <dbReference type="NCBI Taxonomy" id="126358"/>
    <lineage>
        <taxon>Eukaryota</taxon>
        <taxon>Viridiplantae</taxon>
        <taxon>Streptophyta</taxon>
        <taxon>Embryophyta</taxon>
        <taxon>Tracheophyta</taxon>
        <taxon>Spermatophyta</taxon>
        <taxon>Magnoliopsida</taxon>
        <taxon>eudicotyledons</taxon>
        <taxon>Gunneridae</taxon>
        <taxon>Pentapetalae</taxon>
        <taxon>asterids</taxon>
        <taxon>lamiids</taxon>
        <taxon>Lamiales</taxon>
        <taxon>Oleaceae</taxon>
        <taxon>Forsythieae</taxon>
        <taxon>Abeliophyllum</taxon>
    </lineage>
</organism>
<keyword evidence="3" id="KW-1185">Reference proteome</keyword>
<protein>
    <submittedName>
        <fullName evidence="2">Uncharacterized protein</fullName>
    </submittedName>
</protein>
<proteinExistence type="predicted"/>
<feature type="coiled-coil region" evidence="1">
    <location>
        <begin position="33"/>
        <end position="121"/>
    </location>
</feature>
<dbReference type="PANTHER" id="PTHR37174">
    <property type="entry name" value="FORKHEAD-ASSOCIATED DOMAIN PROTEIN"/>
    <property type="match status" value="1"/>
</dbReference>
<sequence length="291" mass="33340">MIQNCGTLFVQWRPCHVRTVCLASPSTTGIIKTEQLRQQLDLLHKEAENTRAKANNVRLRLMRLSEAAEKLRRQAAVSVQTGKENDARELLFQKKKVMQAMEKSKNRIEVLDELSAKLNEAISIKEDQLIGNVGLDLEVGGEEASYPIRIVSSKEENLSMSNENQDLESDPPKFVQDQELLVVSASQRELYAEKDWNNHEGSINRIMQSEVDNELNVKEISSYEDFMCQLDQQLNKMQVELQTFFRLSALILESKEKPENSKVQHAMEILEGIRHVRERIASITQTNMSLE</sequence>
<gene>
    <name evidence="2" type="ORF">Adt_09743</name>
</gene>
<dbReference type="EMBL" id="JBFOLK010000003">
    <property type="protein sequence ID" value="KAL2524689.1"/>
    <property type="molecule type" value="Genomic_DNA"/>
</dbReference>